<accession>A0ABS3D8L9</accession>
<keyword evidence="6 8" id="KW-0687">Ribonucleoprotein</keyword>
<comment type="similarity">
    <text evidence="2 8">Belongs to the bacterial ribosomal protein bS20 family.</text>
</comment>
<keyword evidence="5 8" id="KW-0689">Ribosomal protein</keyword>
<evidence type="ECO:0000256" key="8">
    <source>
        <dbReference type="HAMAP-Rule" id="MF_00500"/>
    </source>
</evidence>
<keyword evidence="3 8" id="KW-0699">rRNA-binding</keyword>
<comment type="caution">
    <text evidence="10">The sequence shown here is derived from an EMBL/GenBank/DDBJ whole genome shotgun (WGS) entry which is preliminary data.</text>
</comment>
<gene>
    <name evidence="8 10" type="primary">rpsT</name>
    <name evidence="10" type="ORF">JYK02_07585</name>
</gene>
<evidence type="ECO:0000256" key="5">
    <source>
        <dbReference type="ARBA" id="ARBA00022980"/>
    </source>
</evidence>
<feature type="compositionally biased region" description="Basic residues" evidence="9">
    <location>
        <begin position="8"/>
        <end position="20"/>
    </location>
</feature>
<dbReference type="NCBIfam" id="TIGR00029">
    <property type="entry name" value="S20"/>
    <property type="match status" value="1"/>
</dbReference>
<dbReference type="PANTHER" id="PTHR33398:SF1">
    <property type="entry name" value="SMALL RIBOSOMAL SUBUNIT PROTEIN BS20C"/>
    <property type="match status" value="1"/>
</dbReference>
<reference evidence="10 11" key="1">
    <citation type="submission" date="2021-02" db="EMBL/GenBank/DDBJ databases">
        <title>De Novo genome assembly of isolated myxobacteria.</title>
        <authorList>
            <person name="Stevens D.C."/>
        </authorList>
    </citation>
    <scope>NUCLEOTIDE SEQUENCE [LARGE SCALE GENOMIC DNA]</scope>
    <source>
        <strain evidence="10 11">ATCC 29039</strain>
    </source>
</reference>
<organism evidence="10 11">
    <name type="scientific">Corallococcus macrosporus</name>
    <dbReference type="NCBI Taxonomy" id="35"/>
    <lineage>
        <taxon>Bacteria</taxon>
        <taxon>Pseudomonadati</taxon>
        <taxon>Myxococcota</taxon>
        <taxon>Myxococcia</taxon>
        <taxon>Myxococcales</taxon>
        <taxon>Cystobacterineae</taxon>
        <taxon>Myxococcaceae</taxon>
        <taxon>Corallococcus</taxon>
    </lineage>
</organism>
<sequence length="88" mass="9480">MANTKSAEKRHRQSLKRRARNVNVRTTVKDAVKSAREAIASKDGSKTTDALKAASKTLNKAASKGVLHKRTAARRISRLAKAAAKAKA</sequence>
<evidence type="ECO:0000256" key="2">
    <source>
        <dbReference type="ARBA" id="ARBA00007634"/>
    </source>
</evidence>
<dbReference type="InterPro" id="IPR002583">
    <property type="entry name" value="Ribosomal_bS20"/>
</dbReference>
<evidence type="ECO:0000256" key="4">
    <source>
        <dbReference type="ARBA" id="ARBA00022884"/>
    </source>
</evidence>
<protein>
    <recommendedName>
        <fullName evidence="7 8">Small ribosomal subunit protein bS20</fullName>
    </recommendedName>
</protein>
<dbReference type="PANTHER" id="PTHR33398">
    <property type="entry name" value="30S RIBOSOMAL PROTEIN S20"/>
    <property type="match status" value="1"/>
</dbReference>
<dbReference type="RefSeq" id="WP_207050230.1">
    <property type="nucleotide sequence ID" value="NZ_JAFIMU010000004.1"/>
</dbReference>
<keyword evidence="4 8" id="KW-0694">RNA-binding</keyword>
<dbReference type="Proteomes" id="UP000664052">
    <property type="component" value="Unassembled WGS sequence"/>
</dbReference>
<evidence type="ECO:0000256" key="9">
    <source>
        <dbReference type="SAM" id="MobiDB-lite"/>
    </source>
</evidence>
<evidence type="ECO:0000256" key="3">
    <source>
        <dbReference type="ARBA" id="ARBA00022730"/>
    </source>
</evidence>
<evidence type="ECO:0000256" key="7">
    <source>
        <dbReference type="ARBA" id="ARBA00035136"/>
    </source>
</evidence>
<dbReference type="EMBL" id="JAFIMU010000004">
    <property type="protein sequence ID" value="MBN8227371.1"/>
    <property type="molecule type" value="Genomic_DNA"/>
</dbReference>
<dbReference type="Pfam" id="PF01649">
    <property type="entry name" value="Ribosomal_S20p"/>
    <property type="match status" value="1"/>
</dbReference>
<name>A0ABS3D8L9_9BACT</name>
<comment type="function">
    <text evidence="1 8">Binds directly to 16S ribosomal RNA.</text>
</comment>
<evidence type="ECO:0000256" key="1">
    <source>
        <dbReference type="ARBA" id="ARBA00003134"/>
    </source>
</evidence>
<feature type="region of interest" description="Disordered" evidence="9">
    <location>
        <begin position="1"/>
        <end position="23"/>
    </location>
</feature>
<dbReference type="SUPFAM" id="SSF46992">
    <property type="entry name" value="Ribosomal protein S20"/>
    <property type="match status" value="1"/>
</dbReference>
<evidence type="ECO:0000256" key="6">
    <source>
        <dbReference type="ARBA" id="ARBA00023274"/>
    </source>
</evidence>
<dbReference type="GO" id="GO:0005840">
    <property type="term" value="C:ribosome"/>
    <property type="evidence" value="ECO:0007669"/>
    <property type="project" value="UniProtKB-KW"/>
</dbReference>
<evidence type="ECO:0000313" key="10">
    <source>
        <dbReference type="EMBL" id="MBN8227371.1"/>
    </source>
</evidence>
<keyword evidence="11" id="KW-1185">Reference proteome</keyword>
<dbReference type="InterPro" id="IPR036510">
    <property type="entry name" value="Ribosomal_bS20_sf"/>
</dbReference>
<dbReference type="Gene3D" id="1.20.58.110">
    <property type="entry name" value="Ribosomal protein S20"/>
    <property type="match status" value="1"/>
</dbReference>
<dbReference type="HAMAP" id="MF_00500">
    <property type="entry name" value="Ribosomal_bS20"/>
    <property type="match status" value="1"/>
</dbReference>
<evidence type="ECO:0000313" key="11">
    <source>
        <dbReference type="Proteomes" id="UP000664052"/>
    </source>
</evidence>
<proteinExistence type="inferred from homology"/>